<protein>
    <submittedName>
        <fullName evidence="3">Uncharacterized protein</fullName>
    </submittedName>
</protein>
<dbReference type="EMBL" id="BPVZ01000115">
    <property type="protein sequence ID" value="GKV36265.1"/>
    <property type="molecule type" value="Genomic_DNA"/>
</dbReference>
<reference evidence="3 4" key="1">
    <citation type="journal article" date="2021" name="Commun. Biol.">
        <title>The genome of Shorea leprosula (Dipterocarpaceae) highlights the ecological relevance of drought in aseasonal tropical rainforests.</title>
        <authorList>
            <person name="Ng K.K.S."/>
            <person name="Kobayashi M.J."/>
            <person name="Fawcett J.A."/>
            <person name="Hatakeyama M."/>
            <person name="Paape T."/>
            <person name="Ng C.H."/>
            <person name="Ang C.C."/>
            <person name="Tnah L.H."/>
            <person name="Lee C.T."/>
            <person name="Nishiyama T."/>
            <person name="Sese J."/>
            <person name="O'Brien M.J."/>
            <person name="Copetti D."/>
            <person name="Mohd Noor M.I."/>
            <person name="Ong R.C."/>
            <person name="Putra M."/>
            <person name="Sireger I.Z."/>
            <person name="Indrioko S."/>
            <person name="Kosugi Y."/>
            <person name="Izuno A."/>
            <person name="Isagi Y."/>
            <person name="Lee S.L."/>
            <person name="Shimizu K.K."/>
        </authorList>
    </citation>
    <scope>NUCLEOTIDE SEQUENCE [LARGE SCALE GENOMIC DNA]</scope>
    <source>
        <strain evidence="3">214</strain>
    </source>
</reference>
<keyword evidence="2" id="KW-0472">Membrane</keyword>
<feature type="transmembrane region" description="Helical" evidence="2">
    <location>
        <begin position="157"/>
        <end position="176"/>
    </location>
</feature>
<evidence type="ECO:0000313" key="3">
    <source>
        <dbReference type="EMBL" id="GKV36265.1"/>
    </source>
</evidence>
<dbReference type="PANTHER" id="PTHR34741">
    <property type="entry name" value="IMAP FAMILY MEMBER 1, PUTATIVE-RELATED"/>
    <property type="match status" value="1"/>
</dbReference>
<name>A0AAV5LG36_9ROSI</name>
<comment type="caution">
    <text evidence="3">The sequence shown here is derived from an EMBL/GenBank/DDBJ whole genome shotgun (WGS) entry which is preliminary data.</text>
</comment>
<feature type="compositionally biased region" description="Pro residues" evidence="1">
    <location>
        <begin position="70"/>
        <end position="88"/>
    </location>
</feature>
<keyword evidence="4" id="KW-1185">Reference proteome</keyword>
<sequence length="236" mass="26039">MATMQNPCPIAQPSNCPPQLPEPPSPLHSESLQPPLHPIPNPESPQPPDPPSPLHLESLHSISNLELSRPPEPPFPLDPESLQPPLPSIPNIESPQLPPRPPSSMRDDLESQQVHSYVAQQNLQWQNAILAFCFTSAIQISLQFAKSQSKPPLPFSLVSFAILLTFALISIAKMISRELTKVSQVLENVAFLIATATFCYTTTIPFSVGFKCVVWSIFTISLLILVIYKCFCYIVA</sequence>
<keyword evidence="2" id="KW-0812">Transmembrane</keyword>
<evidence type="ECO:0000256" key="1">
    <source>
        <dbReference type="SAM" id="MobiDB-lite"/>
    </source>
</evidence>
<feature type="compositionally biased region" description="Pro residues" evidence="1">
    <location>
        <begin position="15"/>
        <end position="26"/>
    </location>
</feature>
<dbReference type="AlphaFoldDB" id="A0AAV5LG36"/>
<accession>A0AAV5LG36</accession>
<evidence type="ECO:0000313" key="4">
    <source>
        <dbReference type="Proteomes" id="UP001054252"/>
    </source>
</evidence>
<keyword evidence="2" id="KW-1133">Transmembrane helix</keyword>
<feature type="compositionally biased region" description="Pro residues" evidence="1">
    <location>
        <begin position="35"/>
        <end position="53"/>
    </location>
</feature>
<evidence type="ECO:0000256" key="2">
    <source>
        <dbReference type="SAM" id="Phobius"/>
    </source>
</evidence>
<dbReference type="Proteomes" id="UP001054252">
    <property type="component" value="Unassembled WGS sequence"/>
</dbReference>
<proteinExistence type="predicted"/>
<gene>
    <name evidence="3" type="ORF">SLEP1_g44414</name>
</gene>
<organism evidence="3 4">
    <name type="scientific">Rubroshorea leprosula</name>
    <dbReference type="NCBI Taxonomy" id="152421"/>
    <lineage>
        <taxon>Eukaryota</taxon>
        <taxon>Viridiplantae</taxon>
        <taxon>Streptophyta</taxon>
        <taxon>Embryophyta</taxon>
        <taxon>Tracheophyta</taxon>
        <taxon>Spermatophyta</taxon>
        <taxon>Magnoliopsida</taxon>
        <taxon>eudicotyledons</taxon>
        <taxon>Gunneridae</taxon>
        <taxon>Pentapetalae</taxon>
        <taxon>rosids</taxon>
        <taxon>malvids</taxon>
        <taxon>Malvales</taxon>
        <taxon>Dipterocarpaceae</taxon>
        <taxon>Rubroshorea</taxon>
    </lineage>
</organism>
<feature type="transmembrane region" description="Helical" evidence="2">
    <location>
        <begin position="188"/>
        <end position="208"/>
    </location>
</feature>
<feature type="region of interest" description="Disordered" evidence="1">
    <location>
        <begin position="1"/>
        <end position="113"/>
    </location>
</feature>
<feature type="compositionally biased region" description="Low complexity" evidence="1">
    <location>
        <begin position="54"/>
        <end position="68"/>
    </location>
</feature>
<feature type="transmembrane region" description="Helical" evidence="2">
    <location>
        <begin position="128"/>
        <end position="145"/>
    </location>
</feature>
<feature type="transmembrane region" description="Helical" evidence="2">
    <location>
        <begin position="214"/>
        <end position="235"/>
    </location>
</feature>
<dbReference type="PANTHER" id="PTHR34741:SF1">
    <property type="entry name" value="PGG DOMAIN-CONTAINING PROTEIN"/>
    <property type="match status" value="1"/>
</dbReference>